<protein>
    <submittedName>
        <fullName evidence="1">Uncharacterized protein</fullName>
    </submittedName>
</protein>
<reference evidence="1 2" key="1">
    <citation type="submission" date="2020-07" db="EMBL/GenBank/DDBJ databases">
        <title>A pangenomic view of the genus Pectobacterium provides insights into genome organization, phylogeny, and virulence.</title>
        <authorList>
            <person name="Jonkheer E."/>
            <person name="Brankovics B."/>
            <person name="Houwers I."/>
            <person name="Van Der Wolf J."/>
            <person name="Bonants P."/>
            <person name="Vreeburg R."/>
            <person name="Bollema R."/>
            <person name="De Haan J."/>
            <person name="Berke L."/>
            <person name="De Ridder D."/>
            <person name="Smit S."/>
            <person name="Van Der Lee T.A.J."/>
        </authorList>
    </citation>
    <scope>NUCLEOTIDE SEQUENCE [LARGE SCALE GENOMIC DNA]</scope>
    <source>
        <strain evidence="1 2">NAK:384</strain>
    </source>
</reference>
<name>A0ABS2X350_9GAMM</name>
<evidence type="ECO:0000313" key="2">
    <source>
        <dbReference type="Proteomes" id="UP000762586"/>
    </source>
</evidence>
<gene>
    <name evidence="1" type="ORF">H4F48_14025</name>
</gene>
<dbReference type="EMBL" id="JACGET010000017">
    <property type="protein sequence ID" value="MBN3107179.1"/>
    <property type="molecule type" value="Genomic_DNA"/>
</dbReference>
<dbReference type="Proteomes" id="UP000762586">
    <property type="component" value="Unassembled WGS sequence"/>
</dbReference>
<sequence length="110" mass="12382">DLFDLLNSSAMLKELKLFIRNEFTVVHSSRLFISLRYGLVSAHTDCLIKLLKSSATSSVARAAYAMLFRCEVKSLLTAFGESFFLSPQRRVAVAVSVEAHYRDFSATDKR</sequence>
<evidence type="ECO:0000313" key="1">
    <source>
        <dbReference type="EMBL" id="MBN3107179.1"/>
    </source>
</evidence>
<dbReference type="RefSeq" id="WP_205561464.1">
    <property type="nucleotide sequence ID" value="NZ_JACGET010000017.1"/>
</dbReference>
<keyword evidence="2" id="KW-1185">Reference proteome</keyword>
<accession>A0ABS2X350</accession>
<comment type="caution">
    <text evidence="1">The sequence shown here is derived from an EMBL/GenBank/DDBJ whole genome shotgun (WGS) entry which is preliminary data.</text>
</comment>
<feature type="non-terminal residue" evidence="1">
    <location>
        <position position="1"/>
    </location>
</feature>
<proteinExistence type="predicted"/>
<organism evidence="1 2">
    <name type="scientific">Pectobacterium brasiliense</name>
    <dbReference type="NCBI Taxonomy" id="180957"/>
    <lineage>
        <taxon>Bacteria</taxon>
        <taxon>Pseudomonadati</taxon>
        <taxon>Pseudomonadota</taxon>
        <taxon>Gammaproteobacteria</taxon>
        <taxon>Enterobacterales</taxon>
        <taxon>Pectobacteriaceae</taxon>
        <taxon>Pectobacterium</taxon>
    </lineage>
</organism>